<proteinExistence type="predicted"/>
<evidence type="ECO:0000313" key="2">
    <source>
        <dbReference type="Proteomes" id="UP001064027"/>
    </source>
</evidence>
<organism evidence="1 2">
    <name type="scientific">Rossellomorea vietnamensis</name>
    <dbReference type="NCBI Taxonomy" id="218284"/>
    <lineage>
        <taxon>Bacteria</taxon>
        <taxon>Bacillati</taxon>
        <taxon>Bacillota</taxon>
        <taxon>Bacilli</taxon>
        <taxon>Bacillales</taxon>
        <taxon>Bacillaceae</taxon>
        <taxon>Rossellomorea</taxon>
    </lineage>
</organism>
<dbReference type="EMBL" id="CP104558">
    <property type="protein sequence ID" value="UXH46192.1"/>
    <property type="molecule type" value="Genomic_DNA"/>
</dbReference>
<accession>A0ACD4CCH1</accession>
<dbReference type="Proteomes" id="UP001064027">
    <property type="component" value="Chromosome"/>
</dbReference>
<gene>
    <name evidence="1" type="ORF">N5C46_09160</name>
</gene>
<keyword evidence="2" id="KW-1185">Reference proteome</keyword>
<protein>
    <submittedName>
        <fullName evidence="1">Uncharacterized protein</fullName>
    </submittedName>
</protein>
<sequence>MGKMKIRINCQINLSDEYENEPEKLQEEIDFILNKFGEVEEFTKEQDESTLTLKSQLKAHELQVNLFEKWGEWEYARNLSRDMRMNFIGFGEVEECNSGVFDYEATKKTFKNPLKSLLFFDK</sequence>
<name>A0ACD4CCH1_9BACI</name>
<reference evidence="1" key="1">
    <citation type="submission" date="2022-09" db="EMBL/GenBank/DDBJ databases">
        <title>Complete genome sequence of Rossellomorea vietnamensis strain RL-WG62, a newly isolated PGPR with the potential for plant salinity stress alleviation.</title>
        <authorList>
            <person name="Ren L."/>
            <person name="Wang G."/>
            <person name="Hu H."/>
        </authorList>
    </citation>
    <scope>NUCLEOTIDE SEQUENCE</scope>
    <source>
        <strain evidence="1">RL-WG62</strain>
    </source>
</reference>
<evidence type="ECO:0000313" key="1">
    <source>
        <dbReference type="EMBL" id="UXH46192.1"/>
    </source>
</evidence>